<reference evidence="3" key="2">
    <citation type="submission" date="2013-07" db="EMBL/GenBank/DDBJ databases">
        <authorList>
            <consortium name="The Broad Institute Genome Sequencing Platform"/>
            <person name="Cuomo C."/>
            <person name="Litvintseva A."/>
            <person name="Chen Y."/>
            <person name="Heitman J."/>
            <person name="Sun S."/>
            <person name="Springer D."/>
            <person name="Dromer F."/>
            <person name="Young S.K."/>
            <person name="Zeng Q."/>
            <person name="Gargeya S."/>
            <person name="Fitzgerald M."/>
            <person name="Abouelleil A."/>
            <person name="Alvarado L."/>
            <person name="Berlin A.M."/>
            <person name="Chapman S.B."/>
            <person name="Dewar J."/>
            <person name="Goldberg J."/>
            <person name="Griggs A."/>
            <person name="Gujja S."/>
            <person name="Hansen M."/>
            <person name="Howarth C."/>
            <person name="Imamovic A."/>
            <person name="Larimer J."/>
            <person name="McCowan C."/>
            <person name="Murphy C."/>
            <person name="Pearson M."/>
            <person name="Priest M."/>
            <person name="Roberts A."/>
            <person name="Saif S."/>
            <person name="Shea T."/>
            <person name="Sykes S."/>
            <person name="Wortman J."/>
            <person name="Nusbaum C."/>
            <person name="Birren B."/>
        </authorList>
    </citation>
    <scope>NUCLEOTIDE SEQUENCE</scope>
    <source>
        <strain evidence="3">CBS 10118</strain>
    </source>
</reference>
<evidence type="ECO:0000313" key="2">
    <source>
        <dbReference type="EMBL" id="OCF29409.1"/>
    </source>
</evidence>
<name>A0A1B9GEI5_9TREE</name>
<evidence type="ECO:0008006" key="5">
    <source>
        <dbReference type="Google" id="ProtNLM"/>
    </source>
</evidence>
<keyword evidence="4" id="KW-1185">Reference proteome</keyword>
<reference evidence="2" key="3">
    <citation type="submission" date="2014-01" db="EMBL/GenBank/DDBJ databases">
        <title>Evolution of pathogenesis and genome organization in the Tremellales.</title>
        <authorList>
            <person name="Cuomo C."/>
            <person name="Litvintseva A."/>
            <person name="Heitman J."/>
            <person name="Chen Y."/>
            <person name="Sun S."/>
            <person name="Springer D."/>
            <person name="Dromer F."/>
            <person name="Young S."/>
            <person name="Zeng Q."/>
            <person name="Chapman S."/>
            <person name="Gujja S."/>
            <person name="Saif S."/>
            <person name="Birren B."/>
        </authorList>
    </citation>
    <scope>NUCLEOTIDE SEQUENCE</scope>
    <source>
        <strain evidence="2">CBS 10118</strain>
    </source>
</reference>
<reference evidence="3" key="4">
    <citation type="submission" date="2024-02" db="EMBL/GenBank/DDBJ databases">
        <title>Comparative genomics of Cryptococcus and Kwoniella reveals pathogenesis evolution and contrasting modes of karyotype evolution via chromosome fusion or intercentromeric recombination.</title>
        <authorList>
            <person name="Coelho M.A."/>
            <person name="David-Palma M."/>
            <person name="Shea T."/>
            <person name="Bowers K."/>
            <person name="McGinley-Smith S."/>
            <person name="Mohammad A.W."/>
            <person name="Gnirke A."/>
            <person name="Yurkov A.M."/>
            <person name="Nowrousian M."/>
            <person name="Sun S."/>
            <person name="Cuomo C.A."/>
            <person name="Heitman J."/>
        </authorList>
    </citation>
    <scope>NUCLEOTIDE SEQUENCE</scope>
    <source>
        <strain evidence="3">CBS 10118</strain>
    </source>
</reference>
<dbReference type="VEuPathDB" id="FungiDB:I302_00914"/>
<reference evidence="2" key="1">
    <citation type="submission" date="2013-07" db="EMBL/GenBank/DDBJ databases">
        <title>The Genome Sequence of Cryptococcus bestiolae CBS10118.</title>
        <authorList>
            <consortium name="The Broad Institute Genome Sequencing Platform"/>
            <person name="Cuomo C."/>
            <person name="Litvintseva A."/>
            <person name="Chen Y."/>
            <person name="Heitman J."/>
            <person name="Sun S."/>
            <person name="Springer D."/>
            <person name="Dromer F."/>
            <person name="Young S.K."/>
            <person name="Zeng Q."/>
            <person name="Gargeya S."/>
            <person name="Fitzgerald M."/>
            <person name="Abouelleil A."/>
            <person name="Alvarado L."/>
            <person name="Berlin A.M."/>
            <person name="Chapman S.B."/>
            <person name="Dewar J."/>
            <person name="Goldberg J."/>
            <person name="Griggs A."/>
            <person name="Gujja S."/>
            <person name="Hansen M."/>
            <person name="Howarth C."/>
            <person name="Imamovic A."/>
            <person name="Larimer J."/>
            <person name="McCowan C."/>
            <person name="Murphy C."/>
            <person name="Pearson M."/>
            <person name="Priest M."/>
            <person name="Roberts A."/>
            <person name="Saif S."/>
            <person name="Shea T."/>
            <person name="Sykes S."/>
            <person name="Wortman J."/>
            <person name="Nusbaum C."/>
            <person name="Birren B."/>
        </authorList>
    </citation>
    <scope>NUCLEOTIDE SEQUENCE [LARGE SCALE GENOMIC DNA]</scope>
    <source>
        <strain evidence="2">CBS 10118</strain>
    </source>
</reference>
<evidence type="ECO:0000313" key="4">
    <source>
        <dbReference type="Proteomes" id="UP000092730"/>
    </source>
</evidence>
<feature type="transmembrane region" description="Helical" evidence="1">
    <location>
        <begin position="72"/>
        <end position="91"/>
    </location>
</feature>
<feature type="transmembrane region" description="Helical" evidence="1">
    <location>
        <begin position="111"/>
        <end position="131"/>
    </location>
</feature>
<keyword evidence="1" id="KW-1133">Transmembrane helix</keyword>
<keyword evidence="1" id="KW-0472">Membrane</keyword>
<dbReference type="AlphaFoldDB" id="A0A1B9GEI5"/>
<dbReference type="Proteomes" id="UP000092730">
    <property type="component" value="Chromosome 1"/>
</dbReference>
<dbReference type="EMBL" id="KI894018">
    <property type="protein sequence ID" value="OCF29409.1"/>
    <property type="molecule type" value="Genomic_DNA"/>
</dbReference>
<proteinExistence type="predicted"/>
<keyword evidence="1" id="KW-0812">Transmembrane</keyword>
<gene>
    <name evidence="2" type="ORF">I302_00914</name>
    <name evidence="3" type="ORF">I302_102224</name>
</gene>
<sequence length="147" mass="16042">MTSRICKPTFHLRPSPTDLHLPSNQTVTEHMSNTNGLVLVHISTALVSLGQIFWVVGPFVPGCFETSNVFRLLSLLWGMLTFFTICGTKLSVESRLKDSYPQFKTDYGGGLGLYIVGLFFILCAMLGTMSVSGKIERKGPPTPAEGA</sequence>
<accession>A0A1B9GEI5</accession>
<dbReference type="GeneID" id="30205313"/>
<dbReference type="KEGG" id="kbi:30205313"/>
<dbReference type="RefSeq" id="XP_019050479.1">
    <property type="nucleotide sequence ID" value="XM_019187601.1"/>
</dbReference>
<feature type="transmembrane region" description="Helical" evidence="1">
    <location>
        <begin position="38"/>
        <end position="60"/>
    </location>
</feature>
<dbReference type="EMBL" id="CP144541">
    <property type="protein sequence ID" value="WVW80246.1"/>
    <property type="molecule type" value="Genomic_DNA"/>
</dbReference>
<evidence type="ECO:0000256" key="1">
    <source>
        <dbReference type="SAM" id="Phobius"/>
    </source>
</evidence>
<organism evidence="2">
    <name type="scientific">Kwoniella bestiolae CBS 10118</name>
    <dbReference type="NCBI Taxonomy" id="1296100"/>
    <lineage>
        <taxon>Eukaryota</taxon>
        <taxon>Fungi</taxon>
        <taxon>Dikarya</taxon>
        <taxon>Basidiomycota</taxon>
        <taxon>Agaricomycotina</taxon>
        <taxon>Tremellomycetes</taxon>
        <taxon>Tremellales</taxon>
        <taxon>Cryptococcaceae</taxon>
        <taxon>Kwoniella</taxon>
    </lineage>
</organism>
<evidence type="ECO:0000313" key="3">
    <source>
        <dbReference type="EMBL" id="WVW80246.1"/>
    </source>
</evidence>
<protein>
    <recommendedName>
        <fullName evidence="5">MARVEL domain-containing protein</fullName>
    </recommendedName>
</protein>